<evidence type="ECO:0000256" key="3">
    <source>
        <dbReference type="ARBA" id="ARBA00022771"/>
    </source>
</evidence>
<accession>A0AAV1G070</accession>
<dbReference type="GO" id="GO:0005634">
    <property type="term" value="C:nucleus"/>
    <property type="evidence" value="ECO:0007669"/>
    <property type="project" value="UniProtKB-SubCell"/>
</dbReference>
<dbReference type="AlphaFoldDB" id="A0AAV1G070"/>
<keyword evidence="7" id="KW-1185">Reference proteome</keyword>
<dbReference type="InterPro" id="IPR052035">
    <property type="entry name" value="ZnF_BED_domain_contain"/>
</dbReference>
<keyword evidence="3" id="KW-0863">Zinc-finger</keyword>
<keyword evidence="5" id="KW-0539">Nucleus</keyword>
<keyword evidence="2" id="KW-0479">Metal-binding</keyword>
<evidence type="ECO:0000256" key="1">
    <source>
        <dbReference type="ARBA" id="ARBA00004123"/>
    </source>
</evidence>
<evidence type="ECO:0000256" key="2">
    <source>
        <dbReference type="ARBA" id="ARBA00022723"/>
    </source>
</evidence>
<dbReference type="GO" id="GO:0008270">
    <property type="term" value="F:zinc ion binding"/>
    <property type="evidence" value="ECO:0007669"/>
    <property type="project" value="UniProtKB-KW"/>
</dbReference>
<dbReference type="PANTHER" id="PTHR46481:SF10">
    <property type="entry name" value="ZINC FINGER BED DOMAIN-CONTAINING PROTEIN 39"/>
    <property type="match status" value="1"/>
</dbReference>
<dbReference type="InterPro" id="IPR012337">
    <property type="entry name" value="RNaseH-like_sf"/>
</dbReference>
<dbReference type="SUPFAM" id="SSF53098">
    <property type="entry name" value="Ribonuclease H-like"/>
    <property type="match status" value="1"/>
</dbReference>
<reference evidence="6" key="1">
    <citation type="submission" date="2023-08" db="EMBL/GenBank/DDBJ databases">
        <authorList>
            <person name="Alioto T."/>
            <person name="Alioto T."/>
            <person name="Gomez Garrido J."/>
        </authorList>
    </citation>
    <scope>NUCLEOTIDE SEQUENCE</scope>
</reference>
<name>A0AAV1G070_XYRNO</name>
<sequence length="203" mass="22861">MVSFLLDCFALEERHTSEYLAKELLWVASEWNTEDKVAACITDGAANIIKAMGSKEAGGTEWADAICFAHQLNLIVHNGIKNIKTTVDKVKAIVQYFHKSTLAATELKRQQKNSECPELRPKLECPTRWNSTFTMLKRMLETREPVIIKMALLNIDLPRPSPEEWEDMKTVCDLLQPLDEVLGSCLSGLTSVVNMGSGRLYCR</sequence>
<evidence type="ECO:0000256" key="5">
    <source>
        <dbReference type="ARBA" id="ARBA00023242"/>
    </source>
</evidence>
<keyword evidence="4" id="KW-0862">Zinc</keyword>
<comment type="subcellular location">
    <subcellularLocation>
        <location evidence="1">Nucleus</location>
    </subcellularLocation>
</comment>
<evidence type="ECO:0000313" key="7">
    <source>
        <dbReference type="Proteomes" id="UP001178508"/>
    </source>
</evidence>
<evidence type="ECO:0000256" key="4">
    <source>
        <dbReference type="ARBA" id="ARBA00022833"/>
    </source>
</evidence>
<organism evidence="6 7">
    <name type="scientific">Xyrichtys novacula</name>
    <name type="common">Pearly razorfish</name>
    <name type="synonym">Hemipteronotus novacula</name>
    <dbReference type="NCBI Taxonomy" id="13765"/>
    <lineage>
        <taxon>Eukaryota</taxon>
        <taxon>Metazoa</taxon>
        <taxon>Chordata</taxon>
        <taxon>Craniata</taxon>
        <taxon>Vertebrata</taxon>
        <taxon>Euteleostomi</taxon>
        <taxon>Actinopterygii</taxon>
        <taxon>Neopterygii</taxon>
        <taxon>Teleostei</taxon>
        <taxon>Neoteleostei</taxon>
        <taxon>Acanthomorphata</taxon>
        <taxon>Eupercaria</taxon>
        <taxon>Labriformes</taxon>
        <taxon>Labridae</taxon>
        <taxon>Xyrichtys</taxon>
    </lineage>
</organism>
<dbReference type="Proteomes" id="UP001178508">
    <property type="component" value="Chromosome 11"/>
</dbReference>
<dbReference type="PANTHER" id="PTHR46481">
    <property type="entry name" value="ZINC FINGER BED DOMAIN-CONTAINING PROTEIN 4"/>
    <property type="match status" value="1"/>
</dbReference>
<dbReference type="EMBL" id="OY660874">
    <property type="protein sequence ID" value="CAJ1066753.1"/>
    <property type="molecule type" value="Genomic_DNA"/>
</dbReference>
<evidence type="ECO:0000313" key="6">
    <source>
        <dbReference type="EMBL" id="CAJ1066753.1"/>
    </source>
</evidence>
<protein>
    <submittedName>
        <fullName evidence="6">Unnamed protein product</fullName>
    </submittedName>
</protein>
<proteinExistence type="predicted"/>
<gene>
    <name evidence="6" type="ORF">XNOV1_A011968</name>
</gene>